<dbReference type="GO" id="GO:0000976">
    <property type="term" value="F:transcription cis-regulatory region binding"/>
    <property type="evidence" value="ECO:0007669"/>
    <property type="project" value="TreeGrafter"/>
</dbReference>
<evidence type="ECO:0000256" key="8">
    <source>
        <dbReference type="ARBA" id="ARBA00023163"/>
    </source>
</evidence>
<dbReference type="InterPro" id="IPR011006">
    <property type="entry name" value="CheY-like_superfamily"/>
</dbReference>
<gene>
    <name evidence="13" type="ORF">CD29_03275</name>
</gene>
<dbReference type="Gene3D" id="1.10.10.10">
    <property type="entry name" value="Winged helix-like DNA-binding domain superfamily/Winged helix DNA-binding domain"/>
    <property type="match status" value="1"/>
</dbReference>
<comment type="caution">
    <text evidence="13">The sequence shown here is derived from an EMBL/GenBank/DDBJ whole genome shotgun (WGS) entry which is preliminary data.</text>
</comment>
<dbReference type="GO" id="GO:0006355">
    <property type="term" value="P:regulation of DNA-templated transcription"/>
    <property type="evidence" value="ECO:0007669"/>
    <property type="project" value="InterPro"/>
</dbReference>
<keyword evidence="4" id="KW-0902">Two-component regulatory system</keyword>
<name>A0A0A3IB00_9BACL</name>
<evidence type="ECO:0000313" key="13">
    <source>
        <dbReference type="EMBL" id="KGR79993.1"/>
    </source>
</evidence>
<dbReference type="Gene3D" id="6.10.250.690">
    <property type="match status" value="1"/>
</dbReference>
<dbReference type="GO" id="GO:0032993">
    <property type="term" value="C:protein-DNA complex"/>
    <property type="evidence" value="ECO:0007669"/>
    <property type="project" value="TreeGrafter"/>
</dbReference>
<dbReference type="Pfam" id="PF00072">
    <property type="entry name" value="Response_reg"/>
    <property type="match status" value="1"/>
</dbReference>
<evidence type="ECO:0000256" key="2">
    <source>
        <dbReference type="ARBA" id="ARBA00022490"/>
    </source>
</evidence>
<dbReference type="InterPro" id="IPR036388">
    <property type="entry name" value="WH-like_DNA-bd_sf"/>
</dbReference>
<evidence type="ECO:0000259" key="11">
    <source>
        <dbReference type="PROSITE" id="PS50110"/>
    </source>
</evidence>
<dbReference type="GO" id="GO:0005829">
    <property type="term" value="C:cytosol"/>
    <property type="evidence" value="ECO:0007669"/>
    <property type="project" value="TreeGrafter"/>
</dbReference>
<evidence type="ECO:0000256" key="3">
    <source>
        <dbReference type="ARBA" id="ARBA00022553"/>
    </source>
</evidence>
<dbReference type="PROSITE" id="PS50110">
    <property type="entry name" value="RESPONSE_REGULATORY"/>
    <property type="match status" value="1"/>
</dbReference>
<keyword evidence="8" id="KW-0804">Transcription</keyword>
<dbReference type="EMBL" id="JPVN01000003">
    <property type="protein sequence ID" value="KGR79993.1"/>
    <property type="molecule type" value="Genomic_DNA"/>
</dbReference>
<dbReference type="PANTHER" id="PTHR48111">
    <property type="entry name" value="REGULATOR OF RPOS"/>
    <property type="match status" value="1"/>
</dbReference>
<dbReference type="eggNOG" id="COG0745">
    <property type="taxonomic scope" value="Bacteria"/>
</dbReference>
<dbReference type="InterPro" id="IPR001867">
    <property type="entry name" value="OmpR/PhoB-type_DNA-bd"/>
</dbReference>
<sequence length="232" mass="26449">MTNVLIVDDEKDMRNLIEVMLSKFDMNTVSVENGIDAYYEISKGGIDLVLLDVMMSGEDGFTVCQNIREISPVPIIFLTARDANEDKVKGLTIGGDDYIVKPFTVSELVARINAVLRRTVLTNEISSKQVTYLERGLIKVDEISRKVFVNGEIVPLTLKEFELLYLFMKNPDLVYTREQLLEKIWDSNYSGGTRTVDTHIKTLRLKLAKQSKEACDYIQTVWGVGYRFEKCK</sequence>
<feature type="modified residue" description="4-aspartylphosphate" evidence="9">
    <location>
        <position position="52"/>
    </location>
</feature>
<evidence type="ECO:0000256" key="7">
    <source>
        <dbReference type="ARBA" id="ARBA00023159"/>
    </source>
</evidence>
<protein>
    <submittedName>
        <fullName evidence="13">Transcriptional regulator</fullName>
    </submittedName>
</protein>
<organism evidence="13 14">
    <name type="scientific">Ureibacillus manganicus DSM 26584</name>
    <dbReference type="NCBI Taxonomy" id="1384049"/>
    <lineage>
        <taxon>Bacteria</taxon>
        <taxon>Bacillati</taxon>
        <taxon>Bacillota</taxon>
        <taxon>Bacilli</taxon>
        <taxon>Bacillales</taxon>
        <taxon>Caryophanaceae</taxon>
        <taxon>Ureibacillus</taxon>
    </lineage>
</organism>
<dbReference type="CDD" id="cd17574">
    <property type="entry name" value="REC_OmpR"/>
    <property type="match status" value="1"/>
</dbReference>
<dbReference type="Proteomes" id="UP000030416">
    <property type="component" value="Unassembled WGS sequence"/>
</dbReference>
<evidence type="ECO:0000256" key="9">
    <source>
        <dbReference type="PROSITE-ProRule" id="PRU00169"/>
    </source>
</evidence>
<feature type="DNA-binding region" description="OmpR/PhoB-type" evidence="10">
    <location>
        <begin position="130"/>
        <end position="230"/>
    </location>
</feature>
<dbReference type="InterPro" id="IPR039420">
    <property type="entry name" value="WalR-like"/>
</dbReference>
<evidence type="ECO:0000256" key="6">
    <source>
        <dbReference type="ARBA" id="ARBA00023125"/>
    </source>
</evidence>
<evidence type="ECO:0000256" key="5">
    <source>
        <dbReference type="ARBA" id="ARBA00023015"/>
    </source>
</evidence>
<dbReference type="Gene3D" id="3.40.50.2300">
    <property type="match status" value="1"/>
</dbReference>
<feature type="domain" description="Response regulatory" evidence="11">
    <location>
        <begin position="3"/>
        <end position="116"/>
    </location>
</feature>
<reference evidence="13 14" key="1">
    <citation type="submission" date="2014-02" db="EMBL/GenBank/DDBJ databases">
        <title>Draft genome sequence of Lysinibacillus manganicus DSM 26584T.</title>
        <authorList>
            <person name="Zhang F."/>
            <person name="Wang G."/>
            <person name="Zhang L."/>
        </authorList>
    </citation>
    <scope>NUCLEOTIDE SEQUENCE [LARGE SCALE GENOMIC DNA]</scope>
    <source>
        <strain evidence="13 14">DSM 26584</strain>
    </source>
</reference>
<keyword evidence="6 10" id="KW-0238">DNA-binding</keyword>
<dbReference type="SMART" id="SM00862">
    <property type="entry name" value="Trans_reg_C"/>
    <property type="match status" value="1"/>
</dbReference>
<dbReference type="PROSITE" id="PS51755">
    <property type="entry name" value="OMPR_PHOB"/>
    <property type="match status" value="1"/>
</dbReference>
<dbReference type="RefSeq" id="WP_036182773.1">
    <property type="nucleotide sequence ID" value="NZ_AVDA01000003.1"/>
</dbReference>
<evidence type="ECO:0000256" key="4">
    <source>
        <dbReference type="ARBA" id="ARBA00023012"/>
    </source>
</evidence>
<evidence type="ECO:0000313" key="14">
    <source>
        <dbReference type="Proteomes" id="UP000030416"/>
    </source>
</evidence>
<dbReference type="CDD" id="cd00383">
    <property type="entry name" value="trans_reg_C"/>
    <property type="match status" value="1"/>
</dbReference>
<comment type="subcellular location">
    <subcellularLocation>
        <location evidence="1">Cytoplasm</location>
    </subcellularLocation>
</comment>
<dbReference type="STRING" id="1384049.CD29_03275"/>
<dbReference type="PANTHER" id="PTHR48111:SF44">
    <property type="entry name" value="TRANSCRIPTIONAL REGULATORY PROTEIN RESD"/>
    <property type="match status" value="1"/>
</dbReference>
<evidence type="ECO:0000256" key="10">
    <source>
        <dbReference type="PROSITE-ProRule" id="PRU01091"/>
    </source>
</evidence>
<dbReference type="InterPro" id="IPR001789">
    <property type="entry name" value="Sig_transdc_resp-reg_receiver"/>
</dbReference>
<keyword evidence="14" id="KW-1185">Reference proteome</keyword>
<keyword evidence="5" id="KW-0805">Transcription regulation</keyword>
<dbReference type="SMART" id="SM00448">
    <property type="entry name" value="REC"/>
    <property type="match status" value="1"/>
</dbReference>
<dbReference type="Pfam" id="PF00486">
    <property type="entry name" value="Trans_reg_C"/>
    <property type="match status" value="1"/>
</dbReference>
<keyword evidence="7" id="KW-0010">Activator</keyword>
<keyword evidence="3 9" id="KW-0597">Phosphoprotein</keyword>
<evidence type="ECO:0000256" key="1">
    <source>
        <dbReference type="ARBA" id="ARBA00004496"/>
    </source>
</evidence>
<dbReference type="AlphaFoldDB" id="A0A0A3IB00"/>
<proteinExistence type="predicted"/>
<feature type="domain" description="OmpR/PhoB-type" evidence="12">
    <location>
        <begin position="130"/>
        <end position="230"/>
    </location>
</feature>
<accession>A0A0A3IB00</accession>
<dbReference type="SUPFAM" id="SSF52172">
    <property type="entry name" value="CheY-like"/>
    <property type="match status" value="1"/>
</dbReference>
<dbReference type="OrthoDB" id="9790442at2"/>
<keyword evidence="2" id="KW-0963">Cytoplasm</keyword>
<dbReference type="FunFam" id="1.10.10.10:FF:000018">
    <property type="entry name" value="DNA-binding response regulator ResD"/>
    <property type="match status" value="1"/>
</dbReference>
<dbReference type="GO" id="GO:0000156">
    <property type="term" value="F:phosphorelay response regulator activity"/>
    <property type="evidence" value="ECO:0007669"/>
    <property type="project" value="TreeGrafter"/>
</dbReference>
<evidence type="ECO:0000259" key="12">
    <source>
        <dbReference type="PROSITE" id="PS51755"/>
    </source>
</evidence>